<comment type="caution">
    <text evidence="1">The sequence shown here is derived from an EMBL/GenBank/DDBJ whole genome shotgun (WGS) entry which is preliminary data.</text>
</comment>
<organism evidence="1 2">
    <name type="scientific">Candidatus Portnoybacteria bacterium CG10_big_fil_rev_8_21_14_0_10_44_7</name>
    <dbReference type="NCBI Taxonomy" id="1974816"/>
    <lineage>
        <taxon>Bacteria</taxon>
        <taxon>Candidatus Portnoyibacteriota</taxon>
    </lineage>
</organism>
<name>A0A2M8KIA1_9BACT</name>
<evidence type="ECO:0000313" key="2">
    <source>
        <dbReference type="Proteomes" id="UP000231086"/>
    </source>
</evidence>
<accession>A0A2M8KIA1</accession>
<proteinExistence type="predicted"/>
<gene>
    <name evidence="1" type="ORF">COU85_02610</name>
</gene>
<evidence type="ECO:0000313" key="1">
    <source>
        <dbReference type="EMBL" id="PJE59644.1"/>
    </source>
</evidence>
<dbReference type="AlphaFoldDB" id="A0A2M8KIA1"/>
<protein>
    <submittedName>
        <fullName evidence="1">Uncharacterized protein</fullName>
    </submittedName>
</protein>
<reference evidence="2" key="1">
    <citation type="submission" date="2017-09" db="EMBL/GenBank/DDBJ databases">
        <title>Depth-based differentiation of microbial function through sediment-hosted aquifers and enrichment of novel symbionts in the deep terrestrial subsurface.</title>
        <authorList>
            <person name="Probst A.J."/>
            <person name="Ladd B."/>
            <person name="Jarett J.K."/>
            <person name="Geller-Mcgrath D.E."/>
            <person name="Sieber C.M.K."/>
            <person name="Emerson J.B."/>
            <person name="Anantharaman K."/>
            <person name="Thomas B.C."/>
            <person name="Malmstrom R."/>
            <person name="Stieglmeier M."/>
            <person name="Klingl A."/>
            <person name="Woyke T."/>
            <person name="Ryan C.M."/>
            <person name="Banfield J.F."/>
        </authorList>
    </citation>
    <scope>NUCLEOTIDE SEQUENCE [LARGE SCALE GENOMIC DNA]</scope>
</reference>
<dbReference type="Proteomes" id="UP000231086">
    <property type="component" value="Unassembled WGS sequence"/>
</dbReference>
<sequence>MTAQKIFATLLAKAQKDRKKNVATIKNVLLDALINGNERLGCGCAAWQKAARDKREVVPKLGIKSSALPLDPEMPPEMLREHLRGNIVCGYCAAGYREYAIVFSGRGLEGLTDRWAEKRALLLANKTFFLLDQEIYRLTCRLIERRQERVSQR</sequence>
<dbReference type="EMBL" id="PFEA01000049">
    <property type="protein sequence ID" value="PJE59644.1"/>
    <property type="molecule type" value="Genomic_DNA"/>
</dbReference>